<dbReference type="Pfam" id="PF00072">
    <property type="entry name" value="Response_reg"/>
    <property type="match status" value="1"/>
</dbReference>
<keyword evidence="3" id="KW-1185">Reference proteome</keyword>
<dbReference type="InterPro" id="IPR052048">
    <property type="entry name" value="ST_Response_Regulator"/>
</dbReference>
<dbReference type="InterPro" id="IPR001789">
    <property type="entry name" value="Sig_transdc_resp-reg_receiver"/>
</dbReference>
<dbReference type="InterPro" id="IPR011006">
    <property type="entry name" value="CheY-like_superfamily"/>
</dbReference>
<dbReference type="CDD" id="cd17546">
    <property type="entry name" value="REC_hyHK_CKI1_RcsC-like"/>
    <property type="match status" value="1"/>
</dbReference>
<evidence type="ECO:0000313" key="3">
    <source>
        <dbReference type="Proteomes" id="UP000694864"/>
    </source>
</evidence>
<reference evidence="4" key="2">
    <citation type="submission" date="2025-08" db="UniProtKB">
        <authorList>
            <consortium name="RefSeq"/>
        </authorList>
    </citation>
    <scope>IDENTIFICATION</scope>
    <source>
        <tissue evidence="4">Leaf</tissue>
    </source>
</reference>
<dbReference type="Proteomes" id="UP000694864">
    <property type="component" value="Chromosome 19"/>
</dbReference>
<name>A0ABM0XGV0_CAMSA</name>
<evidence type="ECO:0000313" key="4">
    <source>
        <dbReference type="RefSeq" id="XP_010485797.1"/>
    </source>
</evidence>
<dbReference type="SUPFAM" id="SSF52172">
    <property type="entry name" value="CheY-like"/>
    <property type="match status" value="1"/>
</dbReference>
<proteinExistence type="predicted"/>
<keyword evidence="1" id="KW-0597">Phosphoprotein</keyword>
<dbReference type="GeneID" id="104764055"/>
<feature type="modified residue" description="4-aspartylphosphate" evidence="1">
    <location>
        <position position="73"/>
    </location>
</feature>
<dbReference type="PROSITE" id="PS50110">
    <property type="entry name" value="RESPONSE_REGULATORY"/>
    <property type="match status" value="1"/>
</dbReference>
<sequence length="141" mass="15508">MSKVETKMSKQTKPTETKKKLNVLIVDDDAINRTLHARIINQIGGVSKTAGNGEEAVILHRDGNASFDLILMDKEMPERDGASATKKLREMKVTSMIIGVTTLADNEEERAAFMEAGLNHCLAKPLSKENLLPLINHLLDA</sequence>
<dbReference type="SMART" id="SM00448">
    <property type="entry name" value="REC"/>
    <property type="match status" value="1"/>
</dbReference>
<evidence type="ECO:0000256" key="1">
    <source>
        <dbReference type="PROSITE-ProRule" id="PRU00169"/>
    </source>
</evidence>
<organism evidence="3 4">
    <name type="scientific">Camelina sativa</name>
    <name type="common">False flax</name>
    <name type="synonym">Myagrum sativum</name>
    <dbReference type="NCBI Taxonomy" id="90675"/>
    <lineage>
        <taxon>Eukaryota</taxon>
        <taxon>Viridiplantae</taxon>
        <taxon>Streptophyta</taxon>
        <taxon>Embryophyta</taxon>
        <taxon>Tracheophyta</taxon>
        <taxon>Spermatophyta</taxon>
        <taxon>Magnoliopsida</taxon>
        <taxon>eudicotyledons</taxon>
        <taxon>Gunneridae</taxon>
        <taxon>Pentapetalae</taxon>
        <taxon>rosids</taxon>
        <taxon>malvids</taxon>
        <taxon>Brassicales</taxon>
        <taxon>Brassicaceae</taxon>
        <taxon>Camelineae</taxon>
        <taxon>Camelina</taxon>
    </lineage>
</organism>
<gene>
    <name evidence="4" type="primary">LOC104764055</name>
</gene>
<protein>
    <submittedName>
        <fullName evidence="4">Two-component response regulator ARR22-like</fullName>
    </submittedName>
</protein>
<accession>A0ABM0XGV0</accession>
<reference evidence="3" key="1">
    <citation type="journal article" date="2014" name="Nat. Commun.">
        <title>The emerging biofuel crop Camelina sativa retains a highly undifferentiated hexaploid genome structure.</title>
        <authorList>
            <person name="Kagale S."/>
            <person name="Koh C."/>
            <person name="Nixon J."/>
            <person name="Bollina V."/>
            <person name="Clarke W.E."/>
            <person name="Tuteja R."/>
            <person name="Spillane C."/>
            <person name="Robinson S.J."/>
            <person name="Links M.G."/>
            <person name="Clarke C."/>
            <person name="Higgins E.E."/>
            <person name="Huebert T."/>
            <person name="Sharpe A.G."/>
            <person name="Parkin I.A."/>
        </authorList>
    </citation>
    <scope>NUCLEOTIDE SEQUENCE [LARGE SCALE GENOMIC DNA]</scope>
    <source>
        <strain evidence="3">cv. DH55</strain>
    </source>
</reference>
<evidence type="ECO:0000259" key="2">
    <source>
        <dbReference type="PROSITE" id="PS50110"/>
    </source>
</evidence>
<feature type="domain" description="Response regulatory" evidence="2">
    <location>
        <begin position="22"/>
        <end position="139"/>
    </location>
</feature>
<dbReference type="PANTHER" id="PTHR43228:SF1">
    <property type="entry name" value="TWO-COMPONENT RESPONSE REGULATOR ARR22"/>
    <property type="match status" value="1"/>
</dbReference>
<dbReference type="Gene3D" id="3.40.50.2300">
    <property type="match status" value="1"/>
</dbReference>
<dbReference type="PANTHER" id="PTHR43228">
    <property type="entry name" value="TWO-COMPONENT RESPONSE REGULATOR"/>
    <property type="match status" value="1"/>
</dbReference>
<dbReference type="RefSeq" id="XP_010485797.1">
    <property type="nucleotide sequence ID" value="XM_010487495.2"/>
</dbReference>